<proteinExistence type="predicted"/>
<name>A0A5N6WQC1_9EURO</name>
<dbReference type="AlphaFoldDB" id="A0A5N6WQC1"/>
<feature type="region of interest" description="Disordered" evidence="1">
    <location>
        <begin position="1"/>
        <end position="41"/>
    </location>
</feature>
<protein>
    <submittedName>
        <fullName evidence="2">Uncharacterized protein</fullName>
    </submittedName>
</protein>
<organism evidence="2 3">
    <name type="scientific">Aspergillus sergii</name>
    <dbReference type="NCBI Taxonomy" id="1034303"/>
    <lineage>
        <taxon>Eukaryota</taxon>
        <taxon>Fungi</taxon>
        <taxon>Dikarya</taxon>
        <taxon>Ascomycota</taxon>
        <taxon>Pezizomycotina</taxon>
        <taxon>Eurotiomycetes</taxon>
        <taxon>Eurotiomycetidae</taxon>
        <taxon>Eurotiales</taxon>
        <taxon>Aspergillaceae</taxon>
        <taxon>Aspergillus</taxon>
        <taxon>Aspergillus subgen. Circumdati</taxon>
    </lineage>
</organism>
<sequence length="93" mass="10828">MTDRRGGRRCVSNCQSSRRKEGEKEVKRSMQIRPLGSSPGDVMTMVYKKDKNNNQSIINVVEVETREMERNHRQSKRSHPGRRRGKKGINLVF</sequence>
<evidence type="ECO:0000313" key="3">
    <source>
        <dbReference type="Proteomes" id="UP000325945"/>
    </source>
</evidence>
<dbReference type="EMBL" id="ML741835">
    <property type="protein sequence ID" value="KAE8323087.1"/>
    <property type="molecule type" value="Genomic_DNA"/>
</dbReference>
<reference evidence="3" key="1">
    <citation type="submission" date="2019-04" db="EMBL/GenBank/DDBJ databases">
        <title>Friends and foes A comparative genomics studyof 23 Aspergillus species from section Flavi.</title>
        <authorList>
            <consortium name="DOE Joint Genome Institute"/>
            <person name="Kjaerbolling I."/>
            <person name="Vesth T."/>
            <person name="Frisvad J.C."/>
            <person name="Nybo J.L."/>
            <person name="Theobald S."/>
            <person name="Kildgaard S."/>
            <person name="Isbrandt T."/>
            <person name="Kuo A."/>
            <person name="Sato A."/>
            <person name="Lyhne E.K."/>
            <person name="Kogle M.E."/>
            <person name="Wiebenga A."/>
            <person name="Kun R.S."/>
            <person name="Lubbers R.J."/>
            <person name="Makela M.R."/>
            <person name="Barry K."/>
            <person name="Chovatia M."/>
            <person name="Clum A."/>
            <person name="Daum C."/>
            <person name="Haridas S."/>
            <person name="He G."/>
            <person name="LaButti K."/>
            <person name="Lipzen A."/>
            <person name="Mondo S."/>
            <person name="Riley R."/>
            <person name="Salamov A."/>
            <person name="Simmons B.A."/>
            <person name="Magnuson J.K."/>
            <person name="Henrissat B."/>
            <person name="Mortensen U.H."/>
            <person name="Larsen T.O."/>
            <person name="Devries R.P."/>
            <person name="Grigoriev I.V."/>
            <person name="Machida M."/>
            <person name="Baker S.E."/>
            <person name="Andersen M.R."/>
        </authorList>
    </citation>
    <scope>NUCLEOTIDE SEQUENCE [LARGE SCALE GENOMIC DNA]</scope>
    <source>
        <strain evidence="3">CBS 130017</strain>
    </source>
</reference>
<accession>A0A5N6WQC1</accession>
<dbReference type="Proteomes" id="UP000325945">
    <property type="component" value="Unassembled WGS sequence"/>
</dbReference>
<feature type="compositionally biased region" description="Basic residues" evidence="1">
    <location>
        <begin position="73"/>
        <end position="87"/>
    </location>
</feature>
<feature type="compositionally biased region" description="Basic and acidic residues" evidence="1">
    <location>
        <begin position="18"/>
        <end position="28"/>
    </location>
</feature>
<keyword evidence="3" id="KW-1185">Reference proteome</keyword>
<evidence type="ECO:0000256" key="1">
    <source>
        <dbReference type="SAM" id="MobiDB-lite"/>
    </source>
</evidence>
<gene>
    <name evidence="2" type="ORF">BDV39DRAFT_182831</name>
</gene>
<evidence type="ECO:0000313" key="2">
    <source>
        <dbReference type="EMBL" id="KAE8323087.1"/>
    </source>
</evidence>
<feature type="region of interest" description="Disordered" evidence="1">
    <location>
        <begin position="66"/>
        <end position="93"/>
    </location>
</feature>